<dbReference type="PANTHER" id="PTHR11487:SF0">
    <property type="entry name" value="S-ACYL FATTY ACID SYNTHASE THIOESTERASE, MEDIUM CHAIN"/>
    <property type="match status" value="1"/>
</dbReference>
<dbReference type="GeneID" id="93062706"/>
<dbReference type="OrthoDB" id="8480037at2"/>
<dbReference type="PANTHER" id="PTHR11487">
    <property type="entry name" value="THIOESTERASE"/>
    <property type="match status" value="1"/>
</dbReference>
<evidence type="ECO:0000313" key="7">
    <source>
        <dbReference type="Proteomes" id="UP000231878"/>
    </source>
</evidence>
<dbReference type="SMART" id="SM00824">
    <property type="entry name" value="PKS_TE"/>
    <property type="match status" value="1"/>
</dbReference>
<organism evidence="4 6">
    <name type="scientific">Burkholderia pseudomallei</name>
    <name type="common">Pseudomonas pseudomallei</name>
    <dbReference type="NCBI Taxonomy" id="28450"/>
    <lineage>
        <taxon>Bacteria</taxon>
        <taxon>Pseudomonadati</taxon>
        <taxon>Pseudomonadota</taxon>
        <taxon>Betaproteobacteria</taxon>
        <taxon>Burkholderiales</taxon>
        <taxon>Burkholderiaceae</taxon>
        <taxon>Burkholderia</taxon>
        <taxon>pseudomallei group</taxon>
    </lineage>
</organism>
<comment type="caution">
    <text evidence="4">The sequence shown here is derived from an EMBL/GenBank/DDBJ whole genome shotgun (WGS) entry which is preliminary data.</text>
</comment>
<evidence type="ECO:0000313" key="5">
    <source>
        <dbReference type="EMBL" id="PJO66726.1"/>
    </source>
</evidence>
<reference evidence="4 6" key="1">
    <citation type="submission" date="2014-08" db="EMBL/GenBank/DDBJ databases">
        <authorList>
            <person name="Bunnell A."/>
            <person name="Chain P.S."/>
            <person name="Chertkov O."/>
            <person name="Currie B.J."/>
            <person name="Daligault H.E."/>
            <person name="Davenport K.W."/>
            <person name="Davis C."/>
            <person name="Gleasner C.D."/>
            <person name="Johnson S.L."/>
            <person name="Kaestli M."/>
            <person name="Koren S."/>
            <person name="Kunde Y.A."/>
            <person name="Mayo M."/>
            <person name="McMurry K.K."/>
            <person name="Price E.P."/>
            <person name="Reitenga K.G."/>
            <person name="Robison R."/>
            <person name="Rosovitz M.J."/>
            <person name="Sarovich D.S."/>
            <person name="Teshima H."/>
        </authorList>
    </citation>
    <scope>NUCLEOTIDE SEQUENCE [LARGE SCALE GENOMIC DNA]</scope>
    <source>
        <strain evidence="4 6">MSHR44</strain>
    </source>
</reference>
<evidence type="ECO:0000256" key="1">
    <source>
        <dbReference type="ARBA" id="ARBA00007169"/>
    </source>
</evidence>
<dbReference type="Proteomes" id="UP000030475">
    <property type="component" value="Unassembled WGS sequence"/>
</dbReference>
<dbReference type="GO" id="GO:0016787">
    <property type="term" value="F:hydrolase activity"/>
    <property type="evidence" value="ECO:0007669"/>
    <property type="project" value="UniProtKB-KW"/>
</dbReference>
<evidence type="ECO:0000313" key="6">
    <source>
        <dbReference type="Proteomes" id="UP000030475"/>
    </source>
</evidence>
<evidence type="ECO:0000256" key="2">
    <source>
        <dbReference type="ARBA" id="ARBA00022801"/>
    </source>
</evidence>
<dbReference type="RefSeq" id="WP_004523172.1">
    <property type="nucleotide sequence ID" value="NZ_AP028072.1"/>
</dbReference>
<dbReference type="InterPro" id="IPR012223">
    <property type="entry name" value="TEII"/>
</dbReference>
<dbReference type="EMBL" id="PHRB01000006">
    <property type="protein sequence ID" value="PJO66726.1"/>
    <property type="molecule type" value="Genomic_DNA"/>
</dbReference>
<accession>A0A069B7C3</accession>
<dbReference type="OMA" id="HFYLSEG"/>
<dbReference type="InterPro" id="IPR001031">
    <property type="entry name" value="Thioesterase"/>
</dbReference>
<keyword evidence="2 4" id="KW-0378">Hydrolase</keyword>
<feature type="domain" description="Thioesterase TesA-like" evidence="3">
    <location>
        <begin position="25"/>
        <end position="242"/>
    </location>
</feature>
<dbReference type="GO" id="GO:0008610">
    <property type="term" value="P:lipid biosynthetic process"/>
    <property type="evidence" value="ECO:0007669"/>
    <property type="project" value="TreeGrafter"/>
</dbReference>
<protein>
    <submittedName>
        <fullName evidence="4">Alpha/beta hydrolase fold family protein</fullName>
    </submittedName>
    <submittedName>
        <fullName evidence="5">Thioesterase</fullName>
    </submittedName>
</protein>
<dbReference type="Proteomes" id="UP000231878">
    <property type="component" value="Unassembled WGS sequence"/>
</dbReference>
<evidence type="ECO:0000259" key="3">
    <source>
        <dbReference type="SMART" id="SM00824"/>
    </source>
</evidence>
<evidence type="ECO:0000313" key="4">
    <source>
        <dbReference type="EMBL" id="KGX11167.1"/>
    </source>
</evidence>
<name>A0A069B7C3_BURPE</name>
<gene>
    <name evidence="5" type="ORF">CWD88_08855</name>
    <name evidence="4" type="ORF">Y036_4473</name>
</gene>
<dbReference type="SUPFAM" id="SSF53474">
    <property type="entry name" value="alpha/beta-Hydrolases"/>
    <property type="match status" value="1"/>
</dbReference>
<dbReference type="KEGG" id="but:X994_4035"/>
<dbReference type="AlphaFoldDB" id="A0A069B7C3"/>
<dbReference type="InterPro" id="IPR020802">
    <property type="entry name" value="TesA-like"/>
</dbReference>
<proteinExistence type="inferred from homology"/>
<dbReference type="EMBL" id="JQIM01000009">
    <property type="protein sequence ID" value="KGX11167.1"/>
    <property type="molecule type" value="Genomic_DNA"/>
</dbReference>
<dbReference type="Pfam" id="PF00975">
    <property type="entry name" value="Thioesterase"/>
    <property type="match status" value="1"/>
</dbReference>
<comment type="similarity">
    <text evidence="1">Belongs to the thioesterase family.</text>
</comment>
<dbReference type="InterPro" id="IPR029058">
    <property type="entry name" value="AB_hydrolase_fold"/>
</dbReference>
<dbReference type="Gene3D" id="3.40.50.1820">
    <property type="entry name" value="alpha/beta hydrolase"/>
    <property type="match status" value="1"/>
</dbReference>
<sequence>MKPPPPHAGWVRELRLSPCPRAQLVCMPHAGGAASFFRGWAGALPWDLDLLALQYPGREDRFGEPCARSIDALAGPAAEALVEYARQPLVLFGHSLGAALAYEVALRLEQRGAPPLYVAVSSHPPPHRQRASSLHLQSDAALLNDVARLSGEHAALLDDPALRAIYLPMIRDDYRAIETYRRERPPMLDAPLGVMLPLADPELDRDEAQAWQDVASRPIRVTTFDGDHFYLRHAYPALIAHIAGQIDRSLRPLKEHS</sequence>
<reference evidence="5 7" key="2">
    <citation type="submission" date="2017-11" db="EMBL/GenBank/DDBJ databases">
        <title>Molecular characterization of Burkholderia pseudomallei and closely related isolates from Vietnam.</title>
        <authorList>
            <person name="Ustinov D.V."/>
            <person name="Antonov A.S."/>
            <person name="Avdusheva E.F."/>
            <person name="Shpak I.M."/>
            <person name="Zakharova I.B."/>
            <person name="Thi L.A."/>
            <person name="Teteryatnikova N."/>
            <person name="Lopasteyskaya Y.A."/>
            <person name="Kuzyutina J.A."/>
            <person name="Ngo T.N."/>
            <person name="Victorov D.V."/>
        </authorList>
    </citation>
    <scope>NUCLEOTIDE SEQUENCE [LARGE SCALE GENOMIC DNA]</scope>
    <source>
        <strain evidence="5 7">V1512</strain>
    </source>
</reference>